<dbReference type="Gene3D" id="2.115.10.20">
    <property type="entry name" value="Glycosyl hydrolase domain, family 43"/>
    <property type="match status" value="1"/>
</dbReference>
<dbReference type="CDD" id="cd08994">
    <property type="entry name" value="GH43_62_32_68_117_130-like"/>
    <property type="match status" value="1"/>
</dbReference>
<proteinExistence type="predicted"/>
<evidence type="ECO:0000313" key="1">
    <source>
        <dbReference type="EMBL" id="MBB6051490.1"/>
    </source>
</evidence>
<dbReference type="AlphaFoldDB" id="A0A7W9SSC0"/>
<protein>
    <recommendedName>
        <fullName evidence="3">Sucrase</fullName>
    </recommendedName>
</protein>
<reference evidence="1 2" key="1">
    <citation type="submission" date="2020-08" db="EMBL/GenBank/DDBJ databases">
        <title>Genomic Encyclopedia of Type Strains, Phase IV (KMG-IV): sequencing the most valuable type-strain genomes for metagenomic binning, comparative biology and taxonomic classification.</title>
        <authorList>
            <person name="Goeker M."/>
        </authorList>
    </citation>
    <scope>NUCLEOTIDE SEQUENCE [LARGE SCALE GENOMIC DNA]</scope>
    <source>
        <strain evidence="1 2">DSM 23562</strain>
    </source>
</reference>
<gene>
    <name evidence="1" type="ORF">HNQ39_003300</name>
</gene>
<accession>A0A7W9SSC0</accession>
<keyword evidence="2" id="KW-1185">Reference proteome</keyword>
<dbReference type="Proteomes" id="UP000520814">
    <property type="component" value="Unassembled WGS sequence"/>
</dbReference>
<evidence type="ECO:0008006" key="3">
    <source>
        <dbReference type="Google" id="ProtNLM"/>
    </source>
</evidence>
<organism evidence="1 2">
    <name type="scientific">Armatimonas rosea</name>
    <dbReference type="NCBI Taxonomy" id="685828"/>
    <lineage>
        <taxon>Bacteria</taxon>
        <taxon>Bacillati</taxon>
        <taxon>Armatimonadota</taxon>
        <taxon>Armatimonadia</taxon>
        <taxon>Armatimonadales</taxon>
        <taxon>Armatimonadaceae</taxon>
        <taxon>Armatimonas</taxon>
    </lineage>
</organism>
<dbReference type="SUPFAM" id="SSF75005">
    <property type="entry name" value="Arabinanase/levansucrase/invertase"/>
    <property type="match status" value="1"/>
</dbReference>
<name>A0A7W9SSC0_ARMRO</name>
<comment type="caution">
    <text evidence="1">The sequence shown here is derived from an EMBL/GenBank/DDBJ whole genome shotgun (WGS) entry which is preliminary data.</text>
</comment>
<dbReference type="RefSeq" id="WP_184198547.1">
    <property type="nucleotide sequence ID" value="NZ_JACHGW010000003.1"/>
</dbReference>
<evidence type="ECO:0000313" key="2">
    <source>
        <dbReference type="Proteomes" id="UP000520814"/>
    </source>
</evidence>
<dbReference type="EMBL" id="JACHGW010000003">
    <property type="protein sequence ID" value="MBB6051490.1"/>
    <property type="molecule type" value="Genomic_DNA"/>
</dbReference>
<dbReference type="InterPro" id="IPR023296">
    <property type="entry name" value="Glyco_hydro_beta-prop_sf"/>
</dbReference>
<sequence>MKLTLLPAPARAIFRDPDYYIWCGSMVRTDDGKCHLFYSRWPRKLGHYAWVTHSEIAHAVADSPLGPYRHADVALPVRGKELWDGLCTHNPTIHRFGNKFYLYYMGNTGDGVAMKTLNWTHRNNQRIGVAVADSPNGPWKRFDKPLIDVTPGFHDALMTSNPAVCATPEGKTLMVYKAVGTQKPAPFGGPVVHIAALAETPTGPFVKHPTPVFTKEGVLFAAEDPYIWLDSSGKRFWAIVKDNEGHFTHAGKSLALFTSPNGLDWAPTESPLISTTEITWADGRKQKLNSLERPQLWRSADGREAALFCACDETKERTHSFNLAIPVELG</sequence>